<dbReference type="AlphaFoldDB" id="A0A060ZK54"/>
<dbReference type="RefSeq" id="WP_044569449.1">
    <property type="nucleotide sequence ID" value="NZ_BAABDR010000067.1"/>
</dbReference>
<name>A0A060ZK54_9ACTN</name>
<reference evidence="2" key="1">
    <citation type="submission" date="2014-05" db="EMBL/GenBank/DDBJ databases">
        <authorList>
            <person name="Horn Fabian"/>
        </authorList>
    </citation>
    <scope>NUCLEOTIDE SEQUENCE</scope>
</reference>
<organism evidence="2">
    <name type="scientific">Streptomyces iranensis</name>
    <dbReference type="NCBI Taxonomy" id="576784"/>
    <lineage>
        <taxon>Bacteria</taxon>
        <taxon>Bacillati</taxon>
        <taxon>Actinomycetota</taxon>
        <taxon>Actinomycetes</taxon>
        <taxon>Kitasatosporales</taxon>
        <taxon>Streptomycetaceae</taxon>
        <taxon>Streptomyces</taxon>
        <taxon>Streptomyces violaceusniger group</taxon>
    </lineage>
</organism>
<keyword evidence="4" id="KW-1185">Reference proteome</keyword>
<evidence type="ECO:0000313" key="4">
    <source>
        <dbReference type="Proteomes" id="UP000756710"/>
    </source>
</evidence>
<accession>A0A060ZK54</accession>
<evidence type="ECO:0000313" key="3">
    <source>
        <dbReference type="EMBL" id="MBP2060629.1"/>
    </source>
</evidence>
<evidence type="ECO:0008006" key="5">
    <source>
        <dbReference type="Google" id="ProtNLM"/>
    </source>
</evidence>
<evidence type="ECO:0000313" key="2">
    <source>
        <dbReference type="EMBL" id="CDR06079.1"/>
    </source>
</evidence>
<reference evidence="3 4" key="2">
    <citation type="submission" date="2021-03" db="EMBL/GenBank/DDBJ databases">
        <title>Genomic Encyclopedia of Type Strains, Phase IV (KMG-IV): sequencing the most valuable type-strain genomes for metagenomic binning, comparative biology and taxonomic classification.</title>
        <authorList>
            <person name="Goeker M."/>
        </authorList>
    </citation>
    <scope>NUCLEOTIDE SEQUENCE [LARGE SCALE GENOMIC DNA]</scope>
    <source>
        <strain evidence="3 4">DSM 41954</strain>
    </source>
</reference>
<gene>
    <name evidence="3" type="ORF">J2Z30_001631</name>
    <name evidence="2" type="ORF">SIRAN2994</name>
</gene>
<sequence>MKFEALLHGNFSSLGKAVTDWTEMIDKLESLKWDAEEVLQGRAKKADWAGENATVTREFVTKTAKEFGDAYNQAVTIRNILQDTRSELISYRDELKRTISTAQKEKNLTVVPSGKGWTIQMNIHPDRAGKGVDLPEHNQADMEDLSGDIKRIVKNATESDTSAAQVLRMLTTQTPYGFSEAYYQDRDHAAKAIADADKIVKLAKKDPSDLTNTQLVQINTALDNYKDDPLFAERFATGLGPKKTLEFWAGVADPYQGSYDPGRGDIAKKLQKSLGTTIGTATLSDSSGMQVWESKMVELGPQRLEIDHAGNPQGFQVMSNLMRFGEYDKTFLTNYGNDLIAYDKKHNSKDLPYWTSNADTADLNFYGKSDRGRDPMNGFLEALGHNPEASTDFFAAPPGENDTVDRDSEVNENLKYLTKERVWRSDAPMGDPDKIVGYDKLGHALESATTGYAYDAPELNGKHPMVPGSADRRTAETAGVMEQVAYIYGGEDGPKLIHEQESISDSLGRMGAAYIDDINNSVSGISDNAGHDPSEFPAKYQGRAEFGNQGAIDFLSVLGQDEKSHGIVTTAEHVYSLSVLDDSPANSDAHYQRGKDALLTDAEVRGILDHSRVQQAETTYGANSEEANKSIAKSGEWGKYLIGTGVAAGVAMVPVPGSTGAAIALAPVATEAAGEMLNTFLGQKVDEAVDDANSDPVEKTQDARRKFFAAGADDMGKAYDQYFKDSRFADKADDDDLDRDLKDMYYGTGPNEDKYRGRPPYKKD</sequence>
<dbReference type="EMBL" id="JAGGLR010000004">
    <property type="protein sequence ID" value="MBP2060629.1"/>
    <property type="molecule type" value="Genomic_DNA"/>
</dbReference>
<dbReference type="GeneID" id="32471144"/>
<feature type="compositionally biased region" description="Basic and acidic residues" evidence="1">
    <location>
        <begin position="751"/>
        <end position="764"/>
    </location>
</feature>
<dbReference type="Proteomes" id="UP000756710">
    <property type="component" value="Unassembled WGS sequence"/>
</dbReference>
<dbReference type="HOGENOM" id="CLU_020583_0_0_11"/>
<dbReference type="EMBL" id="LK022848">
    <property type="protein sequence ID" value="CDR06079.1"/>
    <property type="molecule type" value="Genomic_DNA"/>
</dbReference>
<evidence type="ECO:0000256" key="1">
    <source>
        <dbReference type="SAM" id="MobiDB-lite"/>
    </source>
</evidence>
<protein>
    <recommendedName>
        <fullName evidence="5">AG2 protein</fullName>
    </recommendedName>
</protein>
<proteinExistence type="predicted"/>
<feature type="region of interest" description="Disordered" evidence="1">
    <location>
        <begin position="731"/>
        <end position="764"/>
    </location>
</feature>